<dbReference type="eggNOG" id="arCOG00349">
    <property type="taxonomic scope" value="Archaea"/>
</dbReference>
<dbReference type="GeneID" id="11596377"/>
<accession>G7VHJ5</accession>
<dbReference type="KEGG" id="pyr:P186_1884"/>
<dbReference type="SUPFAM" id="SSF54862">
    <property type="entry name" value="4Fe-4S ferredoxins"/>
    <property type="match status" value="1"/>
</dbReference>
<name>G7VHJ5_9CREN</name>
<dbReference type="AlphaFoldDB" id="G7VHJ5"/>
<dbReference type="Gene3D" id="3.30.70.20">
    <property type="match status" value="1"/>
</dbReference>
<dbReference type="BioCyc" id="PSP1104324:GJSN-1842-MONOMER"/>
<dbReference type="Proteomes" id="UP000005867">
    <property type="component" value="Chromosome"/>
</dbReference>
<sequence length="77" mass="8585">MYRVEVLWHRCRGCPHCEEATPLFKVVETSQGPKAVVRGAKAAVVGSEELYEVLKAQNRCPSGGIVIKPLRPWIIEP</sequence>
<protein>
    <submittedName>
        <fullName evidence="1">Iron-sulfur protein, putative</fullName>
    </submittedName>
</protein>
<dbReference type="EMBL" id="CP003098">
    <property type="protein sequence ID" value="AET33286.1"/>
    <property type="molecule type" value="Genomic_DNA"/>
</dbReference>
<keyword evidence="2" id="KW-1185">Reference proteome</keyword>
<evidence type="ECO:0000313" key="1">
    <source>
        <dbReference type="EMBL" id="AET33286.1"/>
    </source>
</evidence>
<dbReference type="OrthoDB" id="28201at2157"/>
<gene>
    <name evidence="1" type="ORF">P186_1884</name>
</gene>
<reference evidence="1 2" key="1">
    <citation type="journal article" date="2012" name="J. Bacteriol.">
        <title>Complete genome sequence of strain 1860, a crenarchaeon of the genus pyrobaculum able to grow with various electron acceptors.</title>
        <authorList>
            <person name="Mardanov A.V."/>
            <person name="Gumerov V.M."/>
            <person name="Slobodkina G.B."/>
            <person name="Beletsky A.V."/>
            <person name="Bonch-Osmolovskaya E.A."/>
            <person name="Ravin N.V."/>
            <person name="Skryabin K.G."/>
        </authorList>
    </citation>
    <scope>NUCLEOTIDE SEQUENCE [LARGE SCALE GENOMIC DNA]</scope>
    <source>
        <strain evidence="1 2">1860</strain>
    </source>
</reference>
<organism evidence="1 2">
    <name type="scientific">Pyrobaculum ferrireducens</name>
    <dbReference type="NCBI Taxonomy" id="1104324"/>
    <lineage>
        <taxon>Archaea</taxon>
        <taxon>Thermoproteota</taxon>
        <taxon>Thermoprotei</taxon>
        <taxon>Thermoproteales</taxon>
        <taxon>Thermoproteaceae</taxon>
        <taxon>Pyrobaculum</taxon>
    </lineage>
</organism>
<proteinExistence type="predicted"/>
<dbReference type="HOGENOM" id="CLU_2629874_0_0_2"/>
<dbReference type="RefSeq" id="WP_014289111.1">
    <property type="nucleotide sequence ID" value="NC_016645.1"/>
</dbReference>
<evidence type="ECO:0000313" key="2">
    <source>
        <dbReference type="Proteomes" id="UP000005867"/>
    </source>
</evidence>